<reference evidence="2 3" key="1">
    <citation type="submission" date="2020-02" db="EMBL/GenBank/DDBJ databases">
        <title>Complete genome sequence of Flavobacteriaceae bacterium.</title>
        <authorList>
            <person name="Kim S.-J."/>
            <person name="Kim Y.-S."/>
            <person name="Kim K.-H."/>
        </authorList>
    </citation>
    <scope>NUCLEOTIDE SEQUENCE [LARGE SCALE GENOMIC DNA]</scope>
    <source>
        <strain evidence="2 3">RR4-40</strain>
    </source>
</reference>
<evidence type="ECO:0008006" key="4">
    <source>
        <dbReference type="Google" id="ProtNLM"/>
    </source>
</evidence>
<dbReference type="InterPro" id="IPR046525">
    <property type="entry name" value="DUF6702"/>
</dbReference>
<name>A0A6G6GPF9_9FLAO</name>
<accession>A0A6G6GPF9</accession>
<feature type="chain" id="PRO_5026360056" description="Peptidase E" evidence="1">
    <location>
        <begin position="24"/>
        <end position="168"/>
    </location>
</feature>
<dbReference type="Proteomes" id="UP000505306">
    <property type="component" value="Chromosome"/>
</dbReference>
<proteinExistence type="predicted"/>
<dbReference type="RefSeq" id="WP_164680478.1">
    <property type="nucleotide sequence ID" value="NZ_CP049057.1"/>
</dbReference>
<dbReference type="Pfam" id="PF20420">
    <property type="entry name" value="DUF6702"/>
    <property type="match status" value="1"/>
</dbReference>
<keyword evidence="3" id="KW-1185">Reference proteome</keyword>
<evidence type="ECO:0000313" key="2">
    <source>
        <dbReference type="EMBL" id="QIE60466.1"/>
    </source>
</evidence>
<keyword evidence="1" id="KW-0732">Signal</keyword>
<sequence length="168" mass="19630">MKFLKYTFLLLLFPLLTASTSHKFYVSITTIEYAQKEQSLQIITKIFLDDIEDALEARYGKKFRFNSTKETEAETKVLKDYVFQKFKVNVNGSPATLNFIGKEYDIDVVKCYIEIPNVTQLSTIEIENKVLLDMFDEQQNIIHVKNNKTRRSLVLEKENPKGLLKFDD</sequence>
<evidence type="ECO:0000313" key="3">
    <source>
        <dbReference type="Proteomes" id="UP000505306"/>
    </source>
</evidence>
<dbReference type="AlphaFoldDB" id="A0A6G6GPF9"/>
<dbReference type="KEGG" id="mgel:G5B37_13100"/>
<evidence type="ECO:0000256" key="1">
    <source>
        <dbReference type="SAM" id="SignalP"/>
    </source>
</evidence>
<protein>
    <recommendedName>
        <fullName evidence="4">Peptidase E</fullName>
    </recommendedName>
</protein>
<gene>
    <name evidence="2" type="ORF">G5B37_13100</name>
</gene>
<feature type="signal peptide" evidence="1">
    <location>
        <begin position="1"/>
        <end position="23"/>
    </location>
</feature>
<organism evidence="2 3">
    <name type="scientific">Rasiella rasia</name>
    <dbReference type="NCBI Taxonomy" id="2744027"/>
    <lineage>
        <taxon>Bacteria</taxon>
        <taxon>Pseudomonadati</taxon>
        <taxon>Bacteroidota</taxon>
        <taxon>Flavobacteriia</taxon>
        <taxon>Flavobacteriales</taxon>
        <taxon>Flavobacteriaceae</taxon>
        <taxon>Rasiella</taxon>
    </lineage>
</organism>
<dbReference type="EMBL" id="CP049057">
    <property type="protein sequence ID" value="QIE60466.1"/>
    <property type="molecule type" value="Genomic_DNA"/>
</dbReference>